<dbReference type="KEGG" id="samy:DB32_000072"/>
<dbReference type="PANTHER" id="PTHR32251:SF23">
    <property type="entry name" value="3-OXO-5-ALPHA-STEROID 4-DEHYDROGENASE (DUF1295)"/>
    <property type="match status" value="1"/>
</dbReference>
<dbReference type="InterPro" id="IPR010721">
    <property type="entry name" value="UstE-like"/>
</dbReference>
<dbReference type="Gene3D" id="1.20.120.1630">
    <property type="match status" value="1"/>
</dbReference>
<feature type="transmembrane region" description="Helical" evidence="1">
    <location>
        <begin position="140"/>
        <end position="159"/>
    </location>
</feature>
<feature type="transmembrane region" description="Helical" evidence="1">
    <location>
        <begin position="7"/>
        <end position="26"/>
    </location>
</feature>
<keyword evidence="1" id="KW-0812">Transmembrane</keyword>
<dbReference type="Pfam" id="PF06966">
    <property type="entry name" value="DUF1295"/>
    <property type="match status" value="1"/>
</dbReference>
<dbReference type="AlphaFoldDB" id="A0A0F6SD69"/>
<feature type="transmembrane region" description="Helical" evidence="1">
    <location>
        <begin position="105"/>
        <end position="128"/>
    </location>
</feature>
<gene>
    <name evidence="2" type="ORF">DB32_000072</name>
</gene>
<evidence type="ECO:0008006" key="4">
    <source>
        <dbReference type="Google" id="ProtNLM"/>
    </source>
</evidence>
<accession>A0A0F6SD69</accession>
<evidence type="ECO:0000313" key="3">
    <source>
        <dbReference type="Proteomes" id="UP000034883"/>
    </source>
</evidence>
<dbReference type="Proteomes" id="UP000034883">
    <property type="component" value="Chromosome"/>
</dbReference>
<sequence>MPTSLLFAVYGALAVAALCWILSLFTRECSWVDRIWSIVPALYVGWFAWCADFADARLVLMTVLVTAWGARLTFNFARKGGYAPGGEDYRWEVLRKRMSPAMFQLFNFGFIALYQNVLLLLITLPAWAALEHGAGTPLNAIDVVAALLFLAFLAGETIADEQQWRFHQDKHARKARGERVEHEFLTNGLFRFSRHPNFFCEQGMWWAIYLFSVAAGAGWANWTIVGAVLLSLLFQGSTTFTEQITVSKYPAYREYQKTTSRLLPMPPRA</sequence>
<proteinExistence type="predicted"/>
<evidence type="ECO:0000256" key="1">
    <source>
        <dbReference type="SAM" id="Phobius"/>
    </source>
</evidence>
<dbReference type="EMBL" id="CP011125">
    <property type="protein sequence ID" value="AKF02924.1"/>
    <property type="molecule type" value="Genomic_DNA"/>
</dbReference>
<dbReference type="STRING" id="927083.DB32_000072"/>
<feature type="transmembrane region" description="Helical" evidence="1">
    <location>
        <begin position="204"/>
        <end position="234"/>
    </location>
</feature>
<dbReference type="PANTHER" id="PTHR32251">
    <property type="entry name" value="3-OXO-5-ALPHA-STEROID 4-DEHYDROGENASE"/>
    <property type="match status" value="1"/>
</dbReference>
<reference evidence="2 3" key="1">
    <citation type="submission" date="2015-03" db="EMBL/GenBank/DDBJ databases">
        <title>Genome assembly of Sandaracinus amylolyticus DSM 53668.</title>
        <authorList>
            <person name="Sharma G."/>
            <person name="Subramanian S."/>
        </authorList>
    </citation>
    <scope>NUCLEOTIDE SEQUENCE [LARGE SCALE GENOMIC DNA]</scope>
    <source>
        <strain evidence="2 3">DSM 53668</strain>
    </source>
</reference>
<keyword evidence="3" id="KW-1185">Reference proteome</keyword>
<name>A0A0F6SD69_9BACT</name>
<dbReference type="GO" id="GO:0016020">
    <property type="term" value="C:membrane"/>
    <property type="evidence" value="ECO:0007669"/>
    <property type="project" value="TreeGrafter"/>
</dbReference>
<dbReference type="RefSeq" id="WP_205627012.1">
    <property type="nucleotide sequence ID" value="NZ_CP011125.1"/>
</dbReference>
<keyword evidence="1" id="KW-1133">Transmembrane helix</keyword>
<organism evidence="2 3">
    <name type="scientific">Sandaracinus amylolyticus</name>
    <dbReference type="NCBI Taxonomy" id="927083"/>
    <lineage>
        <taxon>Bacteria</taxon>
        <taxon>Pseudomonadati</taxon>
        <taxon>Myxococcota</taxon>
        <taxon>Polyangia</taxon>
        <taxon>Polyangiales</taxon>
        <taxon>Sandaracinaceae</taxon>
        <taxon>Sandaracinus</taxon>
    </lineage>
</organism>
<keyword evidence="1" id="KW-0472">Membrane</keyword>
<evidence type="ECO:0000313" key="2">
    <source>
        <dbReference type="EMBL" id="AKF02924.1"/>
    </source>
</evidence>
<protein>
    <recommendedName>
        <fullName evidence="4">Steroid 5-alpha reductase C-terminal domain-containing protein</fullName>
    </recommendedName>
</protein>